<organism evidence="3 4">
    <name type="scientific">Romanomermis culicivorax</name>
    <name type="common">Nematode worm</name>
    <dbReference type="NCBI Taxonomy" id="13658"/>
    <lineage>
        <taxon>Eukaryota</taxon>
        <taxon>Metazoa</taxon>
        <taxon>Ecdysozoa</taxon>
        <taxon>Nematoda</taxon>
        <taxon>Enoplea</taxon>
        <taxon>Dorylaimia</taxon>
        <taxon>Mermithida</taxon>
        <taxon>Mermithoidea</taxon>
        <taxon>Mermithidae</taxon>
        <taxon>Romanomermis</taxon>
    </lineage>
</organism>
<feature type="domain" description="R3H-associated N-terminal" evidence="2">
    <location>
        <begin position="76"/>
        <end position="127"/>
    </location>
</feature>
<sequence>LSTASETTIFSYLIESPLSTDVEDYHETDDDAQHDEESGKRLSNIYGKPNRRRPKFSVPKMPCVNVGSALNFDPGDICEDLSDMLPDTTTAFSQLFFEKDKMKVWNDFVHKSEEEQSKILRNCRIKKNSDIDDAATCWKQTRDWFEFLMFALFNSRYSCYLLVDKLNDIENLLGNFFKETPKGIFVHCSESGFERILVHAVSQYLLLKSISFNDGRGTRKTKIFNTYPQFTQPVKTLVSYLKDNFKQSEMTLIEP</sequence>
<protein>
    <submittedName>
        <fullName evidence="4">R3H-associated N-terminal domain-containing protein</fullName>
    </submittedName>
</protein>
<dbReference type="WBParaSite" id="nRc.2.0.1.t30355-RA">
    <property type="protein sequence ID" value="nRc.2.0.1.t30355-RA"/>
    <property type="gene ID" value="nRc.2.0.1.g30355"/>
</dbReference>
<evidence type="ECO:0000259" key="2">
    <source>
        <dbReference type="Pfam" id="PF13902"/>
    </source>
</evidence>
<accession>A0A915JVD3</accession>
<dbReference type="PANTHER" id="PTHR32019:SF2">
    <property type="entry name" value="R3H DOMAIN-CONTAINING PROTEIN 4"/>
    <property type="match status" value="1"/>
</dbReference>
<dbReference type="AlphaFoldDB" id="A0A915JVD3"/>
<dbReference type="SUPFAM" id="SSF82708">
    <property type="entry name" value="R3H domain"/>
    <property type="match status" value="1"/>
</dbReference>
<keyword evidence="3" id="KW-1185">Reference proteome</keyword>
<dbReference type="OMA" id="VEDYHET"/>
<dbReference type="InterPro" id="IPR036867">
    <property type="entry name" value="R3H_dom_sf"/>
</dbReference>
<evidence type="ECO:0000313" key="3">
    <source>
        <dbReference type="Proteomes" id="UP000887565"/>
    </source>
</evidence>
<name>A0A915JVD3_ROMCU</name>
<evidence type="ECO:0000256" key="1">
    <source>
        <dbReference type="SAM" id="MobiDB-lite"/>
    </source>
</evidence>
<dbReference type="Pfam" id="PF13902">
    <property type="entry name" value="R3H-assoc"/>
    <property type="match status" value="1"/>
</dbReference>
<dbReference type="InterPro" id="IPR039629">
    <property type="entry name" value="R3HDM4"/>
</dbReference>
<feature type="region of interest" description="Disordered" evidence="1">
    <location>
        <begin position="27"/>
        <end position="54"/>
    </location>
</feature>
<dbReference type="Proteomes" id="UP000887565">
    <property type="component" value="Unplaced"/>
</dbReference>
<dbReference type="GO" id="GO:0003676">
    <property type="term" value="F:nucleic acid binding"/>
    <property type="evidence" value="ECO:0007669"/>
    <property type="project" value="InterPro"/>
</dbReference>
<evidence type="ECO:0000313" key="4">
    <source>
        <dbReference type="WBParaSite" id="nRc.2.0.1.t30355-RA"/>
    </source>
</evidence>
<reference evidence="4" key="1">
    <citation type="submission" date="2022-11" db="UniProtKB">
        <authorList>
            <consortium name="WormBaseParasite"/>
        </authorList>
    </citation>
    <scope>IDENTIFICATION</scope>
</reference>
<dbReference type="PANTHER" id="PTHR32019">
    <property type="entry name" value="R3H DOMAIN-CONTAINING PROTEIN 4"/>
    <property type="match status" value="1"/>
</dbReference>
<dbReference type="InterPro" id="IPR025952">
    <property type="entry name" value="R3H-assoc_dom"/>
</dbReference>
<proteinExistence type="predicted"/>